<keyword evidence="10 13" id="KW-0472">Membrane</keyword>
<keyword evidence="17" id="KW-1185">Reference proteome</keyword>
<dbReference type="InterPro" id="IPR027470">
    <property type="entry name" value="Cation_efflux_CTD"/>
</dbReference>
<dbReference type="NCBIfam" id="TIGR01297">
    <property type="entry name" value="CDF"/>
    <property type="match status" value="1"/>
</dbReference>
<dbReference type="Proteomes" id="UP001367676">
    <property type="component" value="Unassembled WGS sequence"/>
</dbReference>
<keyword evidence="3" id="KW-0813">Transport</keyword>
<dbReference type="Pfam" id="PF01545">
    <property type="entry name" value="Cation_efflux"/>
    <property type="match status" value="1"/>
</dbReference>
<evidence type="ECO:0000256" key="1">
    <source>
        <dbReference type="ARBA" id="ARBA00004638"/>
    </source>
</evidence>
<evidence type="ECO:0000256" key="5">
    <source>
        <dbReference type="ARBA" id="ARBA00022723"/>
    </source>
</evidence>
<evidence type="ECO:0000256" key="8">
    <source>
        <dbReference type="ARBA" id="ARBA00022989"/>
    </source>
</evidence>
<evidence type="ECO:0008006" key="18">
    <source>
        <dbReference type="Google" id="ProtNLM"/>
    </source>
</evidence>
<keyword evidence="5" id="KW-0479">Metal-binding</keyword>
<evidence type="ECO:0000256" key="6">
    <source>
        <dbReference type="ARBA" id="ARBA00022833"/>
    </source>
</evidence>
<evidence type="ECO:0000259" key="14">
    <source>
        <dbReference type="Pfam" id="PF01545"/>
    </source>
</evidence>
<dbReference type="Gene3D" id="1.20.1510.10">
    <property type="entry name" value="Cation efflux protein transmembrane domain"/>
    <property type="match status" value="1"/>
</dbReference>
<keyword evidence="7" id="KW-0864">Zinc transport</keyword>
<keyword evidence="4 13" id="KW-0812">Transmembrane</keyword>
<dbReference type="InterPro" id="IPR002524">
    <property type="entry name" value="Cation_efflux"/>
</dbReference>
<feature type="transmembrane region" description="Helical" evidence="13">
    <location>
        <begin position="156"/>
        <end position="180"/>
    </location>
</feature>
<keyword evidence="6" id="KW-0862">Zinc</keyword>
<feature type="transmembrane region" description="Helical" evidence="13">
    <location>
        <begin position="218"/>
        <end position="245"/>
    </location>
</feature>
<dbReference type="EMBL" id="JBBCAQ010000037">
    <property type="protein sequence ID" value="KAK7573457.1"/>
    <property type="molecule type" value="Genomic_DNA"/>
</dbReference>
<protein>
    <recommendedName>
        <fullName evidence="18">Zinc transporter 2</fullName>
    </recommendedName>
</protein>
<name>A0AAN9TH39_9HEMI</name>
<evidence type="ECO:0000256" key="10">
    <source>
        <dbReference type="ARBA" id="ARBA00023136"/>
    </source>
</evidence>
<dbReference type="GO" id="GO:0005886">
    <property type="term" value="C:plasma membrane"/>
    <property type="evidence" value="ECO:0007669"/>
    <property type="project" value="TreeGrafter"/>
</dbReference>
<evidence type="ECO:0000256" key="3">
    <source>
        <dbReference type="ARBA" id="ARBA00022448"/>
    </source>
</evidence>
<comment type="similarity">
    <text evidence="2">Belongs to the cation diffusion facilitator (CDF) transporter (TC 2.A.4) family. SLC30A subfamily.</text>
</comment>
<dbReference type="InterPro" id="IPR027469">
    <property type="entry name" value="Cation_efflux_TMD_sf"/>
</dbReference>
<feature type="transmembrane region" description="Helical" evidence="13">
    <location>
        <begin position="186"/>
        <end position="206"/>
    </location>
</feature>
<dbReference type="SUPFAM" id="SSF161111">
    <property type="entry name" value="Cation efflux protein transmembrane domain-like"/>
    <property type="match status" value="1"/>
</dbReference>
<feature type="domain" description="Cation efflux protein cytoplasmic" evidence="15">
    <location>
        <begin position="372"/>
        <end position="446"/>
    </location>
</feature>
<organism evidence="16 17">
    <name type="scientific">Parthenolecanium corni</name>
    <dbReference type="NCBI Taxonomy" id="536013"/>
    <lineage>
        <taxon>Eukaryota</taxon>
        <taxon>Metazoa</taxon>
        <taxon>Ecdysozoa</taxon>
        <taxon>Arthropoda</taxon>
        <taxon>Hexapoda</taxon>
        <taxon>Insecta</taxon>
        <taxon>Pterygota</taxon>
        <taxon>Neoptera</taxon>
        <taxon>Paraneoptera</taxon>
        <taxon>Hemiptera</taxon>
        <taxon>Sternorrhyncha</taxon>
        <taxon>Coccoidea</taxon>
        <taxon>Coccidae</taxon>
        <taxon>Parthenolecanium</taxon>
    </lineage>
</organism>
<dbReference type="InterPro" id="IPR058533">
    <property type="entry name" value="Cation_efflux_TM"/>
</dbReference>
<accession>A0AAN9TH39</accession>
<evidence type="ECO:0000313" key="16">
    <source>
        <dbReference type="EMBL" id="KAK7573457.1"/>
    </source>
</evidence>
<comment type="catalytic activity">
    <reaction evidence="12">
        <text>Zn(2+)(in) + 2 H(+)(out) = Zn(2+)(out) + 2 H(+)(in)</text>
        <dbReference type="Rhea" id="RHEA:72627"/>
        <dbReference type="ChEBI" id="CHEBI:15378"/>
        <dbReference type="ChEBI" id="CHEBI:29105"/>
    </reaction>
</comment>
<sequence>MSDGVSPHFCANGRLGQFKQDATQFIDTCLCSSKTNLLDEETEETDDGVRVLASTCKGDADSAVSNTLCCCNTSASGFTPNKIYGSDMTGSGENVAGGVIYCVHGKPEGCCATVISPSEGTNKNGLSLPSPPITLFEDHCHQSRRKKTDKRARTKLILASILCLLFMIAEIIGGVLSSSLAIATDAAHLLTDFGSFMISLFALWVGSRPATRSMPFGWYRAEVLGALTSVLMIWVVTGILLYIAVERVLSLDFQIDAVFMLITSIFGVCVNIVMGCTLHQHSHHHHGSSAHGESGNHSRDDAQNINVRAAYIHVIGDFIQSFGVLVASLVIYFKPEWKIVDPICTFLFSILVLFTTFAILRDTMMVLMEGIPKGIDYCDVLETFLSIDGVLKVHNLRIWALSLDKTALAAHLAVRPGMNTSMILKIASQKMHSKFNFFEMTLQIEEFQEQMDQCEQCQDVLT</sequence>
<reference evidence="16 17" key="1">
    <citation type="submission" date="2024-03" db="EMBL/GenBank/DDBJ databases">
        <title>Adaptation during the transition from Ophiocordyceps entomopathogen to insect associate is accompanied by gene loss and intensified selection.</title>
        <authorList>
            <person name="Ward C.M."/>
            <person name="Onetto C.A."/>
            <person name="Borneman A.R."/>
        </authorList>
    </citation>
    <scope>NUCLEOTIDE SEQUENCE [LARGE SCALE GENOMIC DNA]</scope>
    <source>
        <strain evidence="16">AWRI1</strain>
        <tissue evidence="16">Single Adult Female</tissue>
    </source>
</reference>
<evidence type="ECO:0000256" key="9">
    <source>
        <dbReference type="ARBA" id="ARBA00023065"/>
    </source>
</evidence>
<keyword evidence="11" id="KW-0968">Cytoplasmic vesicle</keyword>
<evidence type="ECO:0000313" key="17">
    <source>
        <dbReference type="Proteomes" id="UP001367676"/>
    </source>
</evidence>
<evidence type="ECO:0000256" key="2">
    <source>
        <dbReference type="ARBA" id="ARBA00008873"/>
    </source>
</evidence>
<dbReference type="AlphaFoldDB" id="A0AAN9TH39"/>
<evidence type="ECO:0000256" key="11">
    <source>
        <dbReference type="ARBA" id="ARBA00023329"/>
    </source>
</evidence>
<gene>
    <name evidence="16" type="ORF">V9T40_010648</name>
</gene>
<feature type="transmembrane region" description="Helical" evidence="13">
    <location>
        <begin position="309"/>
        <end position="333"/>
    </location>
</feature>
<dbReference type="GO" id="GO:0010043">
    <property type="term" value="P:response to zinc ion"/>
    <property type="evidence" value="ECO:0007669"/>
    <property type="project" value="TreeGrafter"/>
</dbReference>
<keyword evidence="9" id="KW-0406">Ion transport</keyword>
<dbReference type="InterPro" id="IPR050681">
    <property type="entry name" value="CDF/SLC30A"/>
</dbReference>
<dbReference type="Pfam" id="PF16916">
    <property type="entry name" value="ZT_dimer"/>
    <property type="match status" value="1"/>
</dbReference>
<evidence type="ECO:0000259" key="15">
    <source>
        <dbReference type="Pfam" id="PF16916"/>
    </source>
</evidence>
<evidence type="ECO:0000256" key="13">
    <source>
        <dbReference type="SAM" id="Phobius"/>
    </source>
</evidence>
<feature type="transmembrane region" description="Helical" evidence="13">
    <location>
        <begin position="339"/>
        <end position="360"/>
    </location>
</feature>
<feature type="domain" description="Cation efflux protein transmembrane" evidence="14">
    <location>
        <begin position="156"/>
        <end position="368"/>
    </location>
</feature>
<comment type="subcellular location">
    <subcellularLocation>
        <location evidence="1">Cytoplasmic vesicle</location>
        <location evidence="1">Secretory vesicle membrane</location>
        <topology evidence="1">Multi-pass membrane protein</topology>
    </subcellularLocation>
</comment>
<dbReference type="GO" id="GO:0030658">
    <property type="term" value="C:transport vesicle membrane"/>
    <property type="evidence" value="ECO:0007669"/>
    <property type="project" value="UniProtKB-SubCell"/>
</dbReference>
<feature type="transmembrane region" description="Helical" evidence="13">
    <location>
        <begin position="257"/>
        <end position="278"/>
    </location>
</feature>
<dbReference type="PANTHER" id="PTHR11562">
    <property type="entry name" value="CATION EFFLUX PROTEIN/ ZINC TRANSPORTER"/>
    <property type="match status" value="1"/>
</dbReference>
<evidence type="ECO:0000256" key="7">
    <source>
        <dbReference type="ARBA" id="ARBA00022906"/>
    </source>
</evidence>
<evidence type="ECO:0000256" key="12">
    <source>
        <dbReference type="ARBA" id="ARBA00048349"/>
    </source>
</evidence>
<evidence type="ECO:0000256" key="4">
    <source>
        <dbReference type="ARBA" id="ARBA00022692"/>
    </source>
</evidence>
<keyword evidence="8 13" id="KW-1133">Transmembrane helix</keyword>
<dbReference type="GO" id="GO:0005385">
    <property type="term" value="F:zinc ion transmembrane transporter activity"/>
    <property type="evidence" value="ECO:0007669"/>
    <property type="project" value="TreeGrafter"/>
</dbReference>
<dbReference type="FunFam" id="1.20.1510.10:FF:000002">
    <property type="entry name" value="zinc transporter 3 isoform X1"/>
    <property type="match status" value="1"/>
</dbReference>
<comment type="caution">
    <text evidence="16">The sequence shown here is derived from an EMBL/GenBank/DDBJ whole genome shotgun (WGS) entry which is preliminary data.</text>
</comment>
<dbReference type="PANTHER" id="PTHR11562:SF17">
    <property type="entry name" value="RE54080P-RELATED"/>
    <property type="match status" value="1"/>
</dbReference>
<dbReference type="GO" id="GO:0046872">
    <property type="term" value="F:metal ion binding"/>
    <property type="evidence" value="ECO:0007669"/>
    <property type="project" value="UniProtKB-KW"/>
</dbReference>
<proteinExistence type="inferred from homology"/>